<dbReference type="EMBL" id="CAHIKZ030001705">
    <property type="protein sequence ID" value="CAE1272912.1"/>
    <property type="molecule type" value="Genomic_DNA"/>
</dbReference>
<dbReference type="Proteomes" id="UP000597762">
    <property type="component" value="Unassembled WGS sequence"/>
</dbReference>
<evidence type="ECO:0000256" key="1">
    <source>
        <dbReference type="SAM" id="MobiDB-lite"/>
    </source>
</evidence>
<dbReference type="AlphaFoldDB" id="A0A812CJ07"/>
<comment type="caution">
    <text evidence="2">The sequence shown here is derived from an EMBL/GenBank/DDBJ whole genome shotgun (WGS) entry which is preliminary data.</text>
</comment>
<reference evidence="2" key="1">
    <citation type="submission" date="2021-01" db="EMBL/GenBank/DDBJ databases">
        <authorList>
            <person name="Li R."/>
            <person name="Bekaert M."/>
        </authorList>
    </citation>
    <scope>NUCLEOTIDE SEQUENCE</scope>
    <source>
        <strain evidence="2">Farmed</strain>
    </source>
</reference>
<evidence type="ECO:0000313" key="3">
    <source>
        <dbReference type="Proteomes" id="UP000597762"/>
    </source>
</evidence>
<evidence type="ECO:0000313" key="2">
    <source>
        <dbReference type="EMBL" id="CAE1272912.1"/>
    </source>
</evidence>
<keyword evidence="3" id="KW-1185">Reference proteome</keyword>
<name>A0A812CJ07_ACAPH</name>
<feature type="compositionally biased region" description="Polar residues" evidence="1">
    <location>
        <begin position="133"/>
        <end position="142"/>
    </location>
</feature>
<proteinExistence type="predicted"/>
<accession>A0A812CJ07</accession>
<gene>
    <name evidence="2" type="ORF">SPHA_37878</name>
</gene>
<sequence>MKGCLLGLDILVPLGSQPKLAVSGYLQEWRSWRGEKAQSIAELFDCLKTCGREDIVYEIANQLHIEGETIEIPDKMSDKGDSLQKQKPSTMCALLRNVFPCIVNKRRYIDEERSEKTETMNRLLDSEGELHPPQTTVLSSNPAGVASEYRGPSPSAPVLEEVGVEKYSDQTYFQPKPESYPIQASS</sequence>
<dbReference type="OrthoDB" id="6157299at2759"/>
<feature type="region of interest" description="Disordered" evidence="1">
    <location>
        <begin position="113"/>
        <end position="157"/>
    </location>
</feature>
<protein>
    <submittedName>
        <fullName evidence="2">Uncharacterized protein</fullName>
    </submittedName>
</protein>
<organism evidence="2 3">
    <name type="scientific">Acanthosepion pharaonis</name>
    <name type="common">Pharaoh cuttlefish</name>
    <name type="synonym">Sepia pharaonis</name>
    <dbReference type="NCBI Taxonomy" id="158019"/>
    <lineage>
        <taxon>Eukaryota</taxon>
        <taxon>Metazoa</taxon>
        <taxon>Spiralia</taxon>
        <taxon>Lophotrochozoa</taxon>
        <taxon>Mollusca</taxon>
        <taxon>Cephalopoda</taxon>
        <taxon>Coleoidea</taxon>
        <taxon>Decapodiformes</taxon>
        <taxon>Sepiida</taxon>
        <taxon>Sepiina</taxon>
        <taxon>Sepiidae</taxon>
        <taxon>Acanthosepion</taxon>
    </lineage>
</organism>
<feature type="compositionally biased region" description="Basic and acidic residues" evidence="1">
    <location>
        <begin position="113"/>
        <end position="130"/>
    </location>
</feature>